<feature type="signal peptide" evidence="2">
    <location>
        <begin position="1"/>
        <end position="33"/>
    </location>
</feature>
<keyword evidence="1" id="KW-0812">Transmembrane</keyword>
<dbReference type="RefSeq" id="WP_118191493.1">
    <property type="nucleotide sequence ID" value="NZ_CATKVV010000003.1"/>
</dbReference>
<dbReference type="Proteomes" id="UP000390763">
    <property type="component" value="Unassembled WGS sequence"/>
</dbReference>
<evidence type="ECO:0000313" key="6">
    <source>
        <dbReference type="Proteomes" id="UP000284990"/>
    </source>
</evidence>
<evidence type="ECO:0000313" key="3">
    <source>
        <dbReference type="EMBL" id="MCW4093320.1"/>
    </source>
</evidence>
<feature type="transmembrane region" description="Helical" evidence="1">
    <location>
        <begin position="95"/>
        <end position="116"/>
    </location>
</feature>
<reference evidence="3" key="3">
    <citation type="submission" date="2022-11" db="EMBL/GenBank/DDBJ databases">
        <title>Genomic repertoires linked with pathogenic potency of arthritogenic Prevotella copri isolated from the gut of rheumatoid arthritis patients.</title>
        <authorList>
            <person name="Nii T."/>
            <person name="Maeda Y."/>
            <person name="Motooka D."/>
            <person name="Naito M."/>
            <person name="Matsumoto Y."/>
            <person name="Ogawa T."/>
            <person name="Oguro-Igashira E."/>
            <person name="Kishikawa T."/>
            <person name="Yamashita M."/>
            <person name="Koizumi S."/>
            <person name="Kurakawa T."/>
            <person name="Okumura R."/>
            <person name="Kayama H."/>
            <person name="Murakami M."/>
            <person name="Sakaguchi T."/>
            <person name="Das B."/>
            <person name="Nakamura S."/>
            <person name="Okada Y."/>
            <person name="Kumanogoh A."/>
            <person name="Takeda K."/>
        </authorList>
    </citation>
    <scope>NUCLEOTIDE SEQUENCE</scope>
    <source>
        <strain evidence="3">N016-13</strain>
    </source>
</reference>
<feature type="chain" id="PRO_5043187830" evidence="2">
    <location>
        <begin position="34"/>
        <end position="118"/>
    </location>
</feature>
<feature type="transmembrane region" description="Helical" evidence="1">
    <location>
        <begin position="57"/>
        <end position="83"/>
    </location>
</feature>
<proteinExistence type="predicted"/>
<protein>
    <submittedName>
        <fullName evidence="5">DUF4134 domain-containing protein</fullName>
    </submittedName>
</protein>
<evidence type="ECO:0000313" key="5">
    <source>
        <dbReference type="EMBL" id="RHA83507.1"/>
    </source>
</evidence>
<gene>
    <name evidence="5" type="ORF">DW916_12695</name>
    <name evidence="4" type="ORF">F7D62_11030</name>
    <name evidence="3" type="ORF">ONT05_07090</name>
</gene>
<keyword evidence="2" id="KW-0732">Signal</keyword>
<dbReference type="Proteomes" id="UP001209074">
    <property type="component" value="Unassembled WGS sequence"/>
</dbReference>
<accession>A0A3R6AMF8</accession>
<sequence>MKKIKNFAKNLFSAKRMKTLAMLLFCGTLATYAQNAAGDYTAGTDALATVTEEIAKYVPFVVKLCYAIAGVVAVVGAISVYIAMNNEEQDVKKKIMMVVGACIFLVAAAQALPLFFGL</sequence>
<evidence type="ECO:0000313" key="7">
    <source>
        <dbReference type="Proteomes" id="UP000390763"/>
    </source>
</evidence>
<dbReference type="EMBL" id="QSFW01000031">
    <property type="protein sequence ID" value="RHA83507.1"/>
    <property type="molecule type" value="Genomic_DNA"/>
</dbReference>
<dbReference type="Pfam" id="PF13572">
    <property type="entry name" value="DUF4134"/>
    <property type="match status" value="1"/>
</dbReference>
<evidence type="ECO:0000256" key="1">
    <source>
        <dbReference type="SAM" id="Phobius"/>
    </source>
</evidence>
<dbReference type="EMBL" id="JAPDUS010000010">
    <property type="protein sequence ID" value="MCW4093320.1"/>
    <property type="molecule type" value="Genomic_DNA"/>
</dbReference>
<dbReference type="AlphaFoldDB" id="A0A3R6AMF8"/>
<keyword evidence="1" id="KW-0472">Membrane</keyword>
<dbReference type="Proteomes" id="UP000284990">
    <property type="component" value="Unassembled WGS sequence"/>
</dbReference>
<reference evidence="5 6" key="1">
    <citation type="submission" date="2018-08" db="EMBL/GenBank/DDBJ databases">
        <title>A genome reference for cultivated species of the human gut microbiota.</title>
        <authorList>
            <person name="Zou Y."/>
            <person name="Xue W."/>
            <person name="Luo G."/>
        </authorList>
    </citation>
    <scope>NUCLEOTIDE SEQUENCE [LARGE SCALE GENOMIC DNA]</scope>
    <source>
        <strain evidence="5 6">AM42-23AC</strain>
    </source>
</reference>
<keyword evidence="1" id="KW-1133">Transmembrane helix</keyword>
<comment type="caution">
    <text evidence="5">The sequence shown here is derived from an EMBL/GenBank/DDBJ whole genome shotgun (WGS) entry which is preliminary data.</text>
</comment>
<name>A0A3R6AMF8_9BACT</name>
<reference evidence="4" key="4">
    <citation type="submission" date="2023-10" db="EMBL/GenBank/DDBJ databases">
        <title>Distinct polysaccharide growth profiles of human intestinal Prevotella copri isolates.</title>
        <authorList>
            <person name="Fehlner-Peach H."/>
            <person name="Magnabosco C."/>
            <person name="Raghavan V."/>
            <person name="Scher J.U."/>
            <person name="Tett A."/>
            <person name="Cox L.M."/>
            <person name="Gottsegen C."/>
            <person name="Watters A."/>
            <person name="Wiltshire- Gordon J.D."/>
            <person name="Segata N."/>
            <person name="Bonneau R."/>
            <person name="Littman D.R."/>
        </authorList>
    </citation>
    <scope>NUCLEOTIDE SEQUENCE</scope>
    <source>
        <strain evidence="4">IAK279</strain>
    </source>
</reference>
<reference evidence="7" key="2">
    <citation type="submission" date="2019-09" db="EMBL/GenBank/DDBJ databases">
        <title>Distinct polysaccharide growth profiles of human intestinal Prevotella copri isolates.</title>
        <authorList>
            <person name="Fehlner-Peach H."/>
            <person name="Magnabosco C."/>
            <person name="Raghavan V."/>
            <person name="Scher J.U."/>
            <person name="Tett A."/>
            <person name="Cox L.M."/>
            <person name="Gottsegen C."/>
            <person name="Watters A."/>
            <person name="Wiltshire- Gordon J.D."/>
            <person name="Segata N."/>
            <person name="Bonneau R."/>
            <person name="Littman D.R."/>
        </authorList>
    </citation>
    <scope>NUCLEOTIDE SEQUENCE [LARGE SCALE GENOMIC DNA]</scope>
    <source>
        <strain evidence="7">iAK279</strain>
    </source>
</reference>
<evidence type="ECO:0000313" key="4">
    <source>
        <dbReference type="EMBL" id="MQO04624.1"/>
    </source>
</evidence>
<evidence type="ECO:0000256" key="2">
    <source>
        <dbReference type="SAM" id="SignalP"/>
    </source>
</evidence>
<dbReference type="InterPro" id="IPR025408">
    <property type="entry name" value="DUF4134"/>
</dbReference>
<organism evidence="5 6">
    <name type="scientific">Segatella copri</name>
    <dbReference type="NCBI Taxonomy" id="165179"/>
    <lineage>
        <taxon>Bacteria</taxon>
        <taxon>Pseudomonadati</taxon>
        <taxon>Bacteroidota</taxon>
        <taxon>Bacteroidia</taxon>
        <taxon>Bacteroidales</taxon>
        <taxon>Prevotellaceae</taxon>
        <taxon>Segatella</taxon>
    </lineage>
</organism>
<dbReference type="EMBL" id="VZBT01000081">
    <property type="protein sequence ID" value="MQO04624.1"/>
    <property type="molecule type" value="Genomic_DNA"/>
</dbReference>